<evidence type="ECO:0000256" key="3">
    <source>
        <dbReference type="ARBA" id="ARBA00022448"/>
    </source>
</evidence>
<dbReference type="PANTHER" id="PTHR43394">
    <property type="entry name" value="ATP-DEPENDENT PERMEASE MDL1, MITOCHONDRIAL"/>
    <property type="match status" value="1"/>
</dbReference>
<dbReference type="InterPro" id="IPR003439">
    <property type="entry name" value="ABC_transporter-like_ATP-bd"/>
</dbReference>
<dbReference type="PROSITE" id="PS50929">
    <property type="entry name" value="ABC_TM1F"/>
    <property type="match status" value="1"/>
</dbReference>
<evidence type="ECO:0000256" key="15">
    <source>
        <dbReference type="ARBA" id="ARBA00040439"/>
    </source>
</evidence>
<evidence type="ECO:0000256" key="13">
    <source>
        <dbReference type="ARBA" id="ARBA00023128"/>
    </source>
</evidence>
<reference evidence="20 21" key="1">
    <citation type="submission" date="2023-11" db="EMBL/GenBank/DDBJ databases">
        <title>Halocaridina rubra genome assembly.</title>
        <authorList>
            <person name="Smith C."/>
        </authorList>
    </citation>
    <scope>NUCLEOTIDE SEQUENCE [LARGE SCALE GENOMIC DNA]</scope>
    <source>
        <strain evidence="20">EP-1</strain>
        <tissue evidence="20">Whole</tissue>
    </source>
</reference>
<comment type="caution">
    <text evidence="20">The sequence shown here is derived from an EMBL/GenBank/DDBJ whole genome shotgun (WGS) entry which is preliminary data.</text>
</comment>
<dbReference type="PROSITE" id="PS00211">
    <property type="entry name" value="ABC_TRANSPORTER_1"/>
    <property type="match status" value="1"/>
</dbReference>
<proteinExistence type="inferred from homology"/>
<evidence type="ECO:0000259" key="18">
    <source>
        <dbReference type="PROSITE" id="PS50893"/>
    </source>
</evidence>
<dbReference type="PANTHER" id="PTHR43394:SF17">
    <property type="entry name" value="MITOCHONDRIAL POTASSIUM CHANNEL ATP-BINDING SUBUNIT"/>
    <property type="match status" value="1"/>
</dbReference>
<dbReference type="SUPFAM" id="SSF52540">
    <property type="entry name" value="P-loop containing nucleoside triphosphate hydrolases"/>
    <property type="match status" value="1"/>
</dbReference>
<keyword evidence="3" id="KW-0813">Transport</keyword>
<dbReference type="Gene3D" id="3.40.50.300">
    <property type="entry name" value="P-loop containing nucleotide triphosphate hydrolases"/>
    <property type="match status" value="1"/>
</dbReference>
<keyword evidence="21" id="KW-1185">Reference proteome</keyword>
<feature type="domain" description="ABC transmembrane type-1" evidence="19">
    <location>
        <begin position="1"/>
        <end position="89"/>
    </location>
</feature>
<evidence type="ECO:0000256" key="4">
    <source>
        <dbReference type="ARBA" id="ARBA00022538"/>
    </source>
</evidence>
<name>A0AAN9A0A5_HALRR</name>
<keyword evidence="9" id="KW-0809">Transit peptide</keyword>
<evidence type="ECO:0000256" key="1">
    <source>
        <dbReference type="ARBA" id="ARBA00004448"/>
    </source>
</evidence>
<dbReference type="InterPro" id="IPR003593">
    <property type="entry name" value="AAA+_ATPase"/>
</dbReference>
<dbReference type="InterPro" id="IPR036640">
    <property type="entry name" value="ABC1_TM_sf"/>
</dbReference>
<keyword evidence="7" id="KW-0999">Mitochondrion inner membrane</keyword>
<keyword evidence="14" id="KW-0472">Membrane</keyword>
<feature type="domain" description="ABC transporter" evidence="18">
    <location>
        <begin position="124"/>
        <end position="361"/>
    </location>
</feature>
<dbReference type="FunFam" id="3.40.50.300:FF:000403">
    <property type="entry name" value="ATP-binding cassette sub-family B member 8, mitochondrial"/>
    <property type="match status" value="1"/>
</dbReference>
<evidence type="ECO:0000256" key="14">
    <source>
        <dbReference type="ARBA" id="ARBA00023136"/>
    </source>
</evidence>
<dbReference type="Proteomes" id="UP001381693">
    <property type="component" value="Unassembled WGS sequence"/>
</dbReference>
<dbReference type="GO" id="GO:0005743">
    <property type="term" value="C:mitochondrial inner membrane"/>
    <property type="evidence" value="ECO:0007669"/>
    <property type="project" value="UniProtKB-SubCell"/>
</dbReference>
<evidence type="ECO:0000256" key="10">
    <source>
        <dbReference type="ARBA" id="ARBA00022958"/>
    </source>
</evidence>
<gene>
    <name evidence="20" type="primary">ABCB8_1</name>
    <name evidence="20" type="ORF">SK128_004061</name>
</gene>
<dbReference type="SMART" id="SM00382">
    <property type="entry name" value="AAA"/>
    <property type="match status" value="1"/>
</dbReference>
<evidence type="ECO:0000313" key="20">
    <source>
        <dbReference type="EMBL" id="KAK7069774.1"/>
    </source>
</evidence>
<evidence type="ECO:0000256" key="5">
    <source>
        <dbReference type="ARBA" id="ARBA00022692"/>
    </source>
</evidence>
<dbReference type="PROSITE" id="PS50893">
    <property type="entry name" value="ABC_TRANSPORTER_2"/>
    <property type="match status" value="1"/>
</dbReference>
<dbReference type="GO" id="GO:0016887">
    <property type="term" value="F:ATP hydrolysis activity"/>
    <property type="evidence" value="ECO:0007669"/>
    <property type="project" value="InterPro"/>
</dbReference>
<evidence type="ECO:0000256" key="16">
    <source>
        <dbReference type="ARBA" id="ARBA00041416"/>
    </source>
</evidence>
<dbReference type="CDD" id="cd03249">
    <property type="entry name" value="ABC_MTABC3_MDL1_MDL2"/>
    <property type="match status" value="1"/>
</dbReference>
<protein>
    <recommendedName>
        <fullName evidence="15">Mitochondrial potassium channel ATP-binding subunit</fullName>
    </recommendedName>
    <alternativeName>
        <fullName evidence="17">ATP-binding cassette sub-family B member 8, mitochondrial</fullName>
    </alternativeName>
    <alternativeName>
        <fullName evidence="16">Mitochondrial sulfonylurea-receptor</fullName>
    </alternativeName>
</protein>
<evidence type="ECO:0000256" key="2">
    <source>
        <dbReference type="ARBA" id="ARBA00007577"/>
    </source>
</evidence>
<dbReference type="GO" id="GO:0090374">
    <property type="term" value="P:oligopeptide export from mitochondrion"/>
    <property type="evidence" value="ECO:0007669"/>
    <property type="project" value="TreeGrafter"/>
</dbReference>
<sequence length="388" mass="42176">MEDEEEKLFAREVANSRRVNENLGYGIGIFQAGSNLFLNGVVMGTLYAGGSLLATNQLKAGDLMSFLVAAQTIQRSLAQLSVLFGYYVRGISAGARVFEFVKLEATIPVKGGRIIPYHTMMGTIEFDRVSFAYPTRPHQTVLKNFSLRIPAGRVVALVGASGGGKSTVAQLVERFYDVDGGAIRIDGSDIRSLDPAWLRGRVVGFINQEPVLFATSIMENIRYGRPDASDNEVREAAKMANAHEFVEAFPRGYNTTVGERGVTVSGGQKQRIAIARALLKNPKILILDEATSALDAESEAIVQAALEQCIQGRTVLIIAHRLSTIQNADVIAVMSHGRLAEIGTHEGLKKLGGIYADLIRQQQRDDKTGKNVKVEKTDKVNTPASWAL</sequence>
<keyword evidence="13" id="KW-0496">Mitochondrion</keyword>
<keyword evidence="4" id="KW-0633">Potassium transport</keyword>
<evidence type="ECO:0000256" key="8">
    <source>
        <dbReference type="ARBA" id="ARBA00022840"/>
    </source>
</evidence>
<dbReference type="InterPro" id="IPR039421">
    <property type="entry name" value="Type_1_exporter"/>
</dbReference>
<dbReference type="Pfam" id="PF00005">
    <property type="entry name" value="ABC_tran"/>
    <property type="match status" value="1"/>
</dbReference>
<evidence type="ECO:0000256" key="7">
    <source>
        <dbReference type="ARBA" id="ARBA00022792"/>
    </source>
</evidence>
<dbReference type="InterPro" id="IPR017871">
    <property type="entry name" value="ABC_transporter-like_CS"/>
</dbReference>
<dbReference type="EMBL" id="JAXCGZ010015857">
    <property type="protein sequence ID" value="KAK7069774.1"/>
    <property type="molecule type" value="Genomic_DNA"/>
</dbReference>
<evidence type="ECO:0000256" key="11">
    <source>
        <dbReference type="ARBA" id="ARBA00022989"/>
    </source>
</evidence>
<keyword evidence="5" id="KW-0812">Transmembrane</keyword>
<keyword evidence="11" id="KW-1133">Transmembrane helix</keyword>
<dbReference type="Gene3D" id="1.20.1560.10">
    <property type="entry name" value="ABC transporter type 1, transmembrane domain"/>
    <property type="match status" value="1"/>
</dbReference>
<dbReference type="AlphaFoldDB" id="A0AAN9A0A5"/>
<comment type="similarity">
    <text evidence="2">Belongs to the ABC transporter superfamily. ABCB family. Multidrug resistance exporter (TC 3.A.1.201) subfamily.</text>
</comment>
<dbReference type="GO" id="GO:0005524">
    <property type="term" value="F:ATP binding"/>
    <property type="evidence" value="ECO:0007669"/>
    <property type="project" value="UniProtKB-KW"/>
</dbReference>
<comment type="subcellular location">
    <subcellularLocation>
        <location evidence="1">Mitochondrion inner membrane</location>
        <topology evidence="1">Multi-pass membrane protein</topology>
    </subcellularLocation>
</comment>
<keyword evidence="12" id="KW-0406">Ion transport</keyword>
<keyword evidence="6" id="KW-0547">Nucleotide-binding</keyword>
<evidence type="ECO:0000313" key="21">
    <source>
        <dbReference type="Proteomes" id="UP001381693"/>
    </source>
</evidence>
<keyword evidence="10" id="KW-0630">Potassium</keyword>
<evidence type="ECO:0000256" key="9">
    <source>
        <dbReference type="ARBA" id="ARBA00022946"/>
    </source>
</evidence>
<keyword evidence="8 20" id="KW-0067">ATP-binding</keyword>
<dbReference type="InterPro" id="IPR011527">
    <property type="entry name" value="ABC1_TM_dom"/>
</dbReference>
<evidence type="ECO:0000256" key="12">
    <source>
        <dbReference type="ARBA" id="ARBA00023065"/>
    </source>
</evidence>
<accession>A0AAN9A0A5</accession>
<dbReference type="SUPFAM" id="SSF90123">
    <property type="entry name" value="ABC transporter transmembrane region"/>
    <property type="match status" value="1"/>
</dbReference>
<dbReference type="GO" id="GO:0015421">
    <property type="term" value="F:ABC-type oligopeptide transporter activity"/>
    <property type="evidence" value="ECO:0007669"/>
    <property type="project" value="TreeGrafter"/>
</dbReference>
<organism evidence="20 21">
    <name type="scientific">Halocaridina rubra</name>
    <name type="common">Hawaiian red shrimp</name>
    <dbReference type="NCBI Taxonomy" id="373956"/>
    <lineage>
        <taxon>Eukaryota</taxon>
        <taxon>Metazoa</taxon>
        <taxon>Ecdysozoa</taxon>
        <taxon>Arthropoda</taxon>
        <taxon>Crustacea</taxon>
        <taxon>Multicrustacea</taxon>
        <taxon>Malacostraca</taxon>
        <taxon>Eumalacostraca</taxon>
        <taxon>Eucarida</taxon>
        <taxon>Decapoda</taxon>
        <taxon>Pleocyemata</taxon>
        <taxon>Caridea</taxon>
        <taxon>Atyoidea</taxon>
        <taxon>Atyidae</taxon>
        <taxon>Halocaridina</taxon>
    </lineage>
</organism>
<evidence type="ECO:0000259" key="19">
    <source>
        <dbReference type="PROSITE" id="PS50929"/>
    </source>
</evidence>
<dbReference type="InterPro" id="IPR027417">
    <property type="entry name" value="P-loop_NTPase"/>
</dbReference>
<evidence type="ECO:0000256" key="17">
    <source>
        <dbReference type="ARBA" id="ARBA00042968"/>
    </source>
</evidence>
<dbReference type="GO" id="GO:0006813">
    <property type="term" value="P:potassium ion transport"/>
    <property type="evidence" value="ECO:0007669"/>
    <property type="project" value="UniProtKB-KW"/>
</dbReference>
<evidence type="ECO:0000256" key="6">
    <source>
        <dbReference type="ARBA" id="ARBA00022741"/>
    </source>
</evidence>